<protein>
    <submittedName>
        <fullName evidence="2">Uncharacterized protein</fullName>
    </submittedName>
</protein>
<feature type="region of interest" description="Disordered" evidence="1">
    <location>
        <begin position="1"/>
        <end position="28"/>
    </location>
</feature>
<evidence type="ECO:0000313" key="3">
    <source>
        <dbReference type="Proteomes" id="UP000275078"/>
    </source>
</evidence>
<gene>
    <name evidence="2" type="ORF">BJ508DRAFT_180058</name>
</gene>
<feature type="compositionally biased region" description="Basic residues" evidence="1">
    <location>
        <begin position="11"/>
        <end position="27"/>
    </location>
</feature>
<proteinExistence type="predicted"/>
<evidence type="ECO:0000313" key="2">
    <source>
        <dbReference type="EMBL" id="RPA76916.1"/>
    </source>
</evidence>
<dbReference type="Proteomes" id="UP000275078">
    <property type="component" value="Unassembled WGS sequence"/>
</dbReference>
<reference evidence="2 3" key="1">
    <citation type="journal article" date="2018" name="Nat. Ecol. Evol.">
        <title>Pezizomycetes genomes reveal the molecular basis of ectomycorrhizal truffle lifestyle.</title>
        <authorList>
            <person name="Murat C."/>
            <person name="Payen T."/>
            <person name="Noel B."/>
            <person name="Kuo A."/>
            <person name="Morin E."/>
            <person name="Chen J."/>
            <person name="Kohler A."/>
            <person name="Krizsan K."/>
            <person name="Balestrini R."/>
            <person name="Da Silva C."/>
            <person name="Montanini B."/>
            <person name="Hainaut M."/>
            <person name="Levati E."/>
            <person name="Barry K.W."/>
            <person name="Belfiori B."/>
            <person name="Cichocki N."/>
            <person name="Clum A."/>
            <person name="Dockter R.B."/>
            <person name="Fauchery L."/>
            <person name="Guy J."/>
            <person name="Iotti M."/>
            <person name="Le Tacon F."/>
            <person name="Lindquist E.A."/>
            <person name="Lipzen A."/>
            <person name="Malagnac F."/>
            <person name="Mello A."/>
            <person name="Molinier V."/>
            <person name="Miyauchi S."/>
            <person name="Poulain J."/>
            <person name="Riccioni C."/>
            <person name="Rubini A."/>
            <person name="Sitrit Y."/>
            <person name="Splivallo R."/>
            <person name="Traeger S."/>
            <person name="Wang M."/>
            <person name="Zifcakova L."/>
            <person name="Wipf D."/>
            <person name="Zambonelli A."/>
            <person name="Paolocci F."/>
            <person name="Nowrousian M."/>
            <person name="Ottonello S."/>
            <person name="Baldrian P."/>
            <person name="Spatafora J.W."/>
            <person name="Henrissat B."/>
            <person name="Nagy L.G."/>
            <person name="Aury J.M."/>
            <person name="Wincker P."/>
            <person name="Grigoriev I.V."/>
            <person name="Bonfante P."/>
            <person name="Martin F.M."/>
        </authorList>
    </citation>
    <scope>NUCLEOTIDE SEQUENCE [LARGE SCALE GENOMIC DNA]</scope>
    <source>
        <strain evidence="2 3">RN42</strain>
    </source>
</reference>
<organism evidence="2 3">
    <name type="scientific">Ascobolus immersus RN42</name>
    <dbReference type="NCBI Taxonomy" id="1160509"/>
    <lineage>
        <taxon>Eukaryota</taxon>
        <taxon>Fungi</taxon>
        <taxon>Dikarya</taxon>
        <taxon>Ascomycota</taxon>
        <taxon>Pezizomycotina</taxon>
        <taxon>Pezizomycetes</taxon>
        <taxon>Pezizales</taxon>
        <taxon>Ascobolaceae</taxon>
        <taxon>Ascobolus</taxon>
    </lineage>
</organism>
<keyword evidence="3" id="KW-1185">Reference proteome</keyword>
<dbReference type="EMBL" id="ML119735">
    <property type="protein sequence ID" value="RPA76916.1"/>
    <property type="molecule type" value="Genomic_DNA"/>
</dbReference>
<name>A0A3N4HV18_ASCIM</name>
<dbReference type="AlphaFoldDB" id="A0A3N4HV18"/>
<feature type="region of interest" description="Disordered" evidence="1">
    <location>
        <begin position="51"/>
        <end position="80"/>
    </location>
</feature>
<feature type="compositionally biased region" description="Low complexity" evidence="1">
    <location>
        <begin position="66"/>
        <end position="78"/>
    </location>
</feature>
<evidence type="ECO:0000256" key="1">
    <source>
        <dbReference type="SAM" id="MobiDB-lite"/>
    </source>
</evidence>
<accession>A0A3N4HV18</accession>
<sequence length="135" mass="15483">MFDSSYEYSPSRRHKARQPSQLRRGRTLRQAAAIKVGASFTSLVVVVSKKKTRIPPSHRAKYENQSSSPKRSVSRGSVYTVSSRITPSHLALYESNHSTSPQTSCRHRNRTYEVSSYLDLKPHTYILKARLFLRE</sequence>